<comment type="caution">
    <text evidence="1">The sequence shown here is derived from an EMBL/GenBank/DDBJ whole genome shotgun (WGS) entry which is preliminary data.</text>
</comment>
<organism evidence="1 2">
    <name type="scientific">Streptomyces subrutilus</name>
    <dbReference type="NCBI Taxonomy" id="36818"/>
    <lineage>
        <taxon>Bacteria</taxon>
        <taxon>Bacillati</taxon>
        <taxon>Actinomycetota</taxon>
        <taxon>Actinomycetes</taxon>
        <taxon>Kitasatosporales</taxon>
        <taxon>Streptomycetaceae</taxon>
        <taxon>Streptomyces</taxon>
    </lineage>
</organism>
<dbReference type="Proteomes" id="UP000095705">
    <property type="component" value="Unassembled WGS sequence"/>
</dbReference>
<sequence length="69" mass="7256">MTTTTMARRLPVLVPRSPRMAWRVDRGATAGLLACQISTGVLAALGLFAVTRTATARSLREAGGPWTGS</sequence>
<proteinExistence type="predicted"/>
<dbReference type="EMBL" id="MEHK01000002">
    <property type="protein sequence ID" value="OEJ22309.1"/>
    <property type="molecule type" value="Genomic_DNA"/>
</dbReference>
<dbReference type="AlphaFoldDB" id="A0A1E5NZR9"/>
<evidence type="ECO:0000313" key="1">
    <source>
        <dbReference type="EMBL" id="OEJ22309.1"/>
    </source>
</evidence>
<evidence type="ECO:0000313" key="2">
    <source>
        <dbReference type="Proteomes" id="UP000095705"/>
    </source>
</evidence>
<accession>A0A1E5NZR9</accession>
<dbReference type="RefSeq" id="WP_069924360.1">
    <property type="nucleotide sequence ID" value="NZ_MEHK01000002.1"/>
</dbReference>
<gene>
    <name evidence="1" type="ORF">BGK67_32605</name>
</gene>
<name>A0A1E5NZR9_9ACTN</name>
<dbReference type="STRING" id="36818.BGK67_32605"/>
<reference evidence="1 2" key="1">
    <citation type="submission" date="2016-08" db="EMBL/GenBank/DDBJ databases">
        <title>The complete genome of Streptomyces subrutilus 10-1-1.</title>
        <authorList>
            <person name="Chen X."/>
        </authorList>
    </citation>
    <scope>NUCLEOTIDE SEQUENCE [LARGE SCALE GENOMIC DNA]</scope>
    <source>
        <strain evidence="1 2">10-1-1</strain>
    </source>
</reference>
<keyword evidence="2" id="KW-1185">Reference proteome</keyword>
<protein>
    <submittedName>
        <fullName evidence="1">Uncharacterized protein</fullName>
    </submittedName>
</protein>